<dbReference type="InterPro" id="IPR036259">
    <property type="entry name" value="MFS_trans_sf"/>
</dbReference>
<keyword evidence="3 6" id="KW-1133">Transmembrane helix</keyword>
<evidence type="ECO:0000256" key="1">
    <source>
        <dbReference type="ARBA" id="ARBA00004651"/>
    </source>
</evidence>
<keyword evidence="9" id="KW-1185">Reference proteome</keyword>
<dbReference type="Proteomes" id="UP001422759">
    <property type="component" value="Unassembled WGS sequence"/>
</dbReference>
<feature type="transmembrane region" description="Helical" evidence="6">
    <location>
        <begin position="462"/>
        <end position="481"/>
    </location>
</feature>
<feature type="transmembrane region" description="Helical" evidence="6">
    <location>
        <begin position="87"/>
        <end position="106"/>
    </location>
</feature>
<dbReference type="InterPro" id="IPR020846">
    <property type="entry name" value="MFS_dom"/>
</dbReference>
<dbReference type="SUPFAM" id="SSF103473">
    <property type="entry name" value="MFS general substrate transporter"/>
    <property type="match status" value="1"/>
</dbReference>
<sequence>MTAPARQATAAPAIGRLRWLALAAILTTHCMDLLDGMMVNTVAPVIRTGLHGSYLDLQWMAAGYTLAFASLLITGGRLGDIFGRRRMLLVGTVGFTLASLLAGLSVNAEMIIIVRIVQGACAAVMVPQGLGIMRELFPPRELPKAIGMMGPVVGLAAIVAPVLGGALATGDLLGLGWRAVFFVNVPLGVAAIVGTLRFVPDDSSDNRAGDGSGDRTGTRRLDGIGTVLAVGAMVLVAYPLMQGRTAGWPAWCFVSMAASLPVLAVLGLHQSRRNRAGRVPLIEPALVRNGRFVAALAVGVLYYVALSGMMFALMVQLQTGHGFTALGAGLAMLPWTLGSAVGSAVAGAMLARRWSGLRTLQGGLALLVAGAVGVIAVVSGDRAVTTWQLLVPLVLLGLGMGGVLTPYFNLALAMVSGPETGAASGLLNSFQQLGNSIGYALLGTVFFSVLGTGHDVDGALKVTFWLAAGLLALACGTAVLMRGRRTGPHQGPAAVRPRTPVDSQV</sequence>
<feature type="transmembrane region" description="Helical" evidence="6">
    <location>
        <begin position="112"/>
        <end position="133"/>
    </location>
</feature>
<feature type="transmembrane region" description="Helical" evidence="6">
    <location>
        <begin position="247"/>
        <end position="268"/>
    </location>
</feature>
<dbReference type="PROSITE" id="PS50850">
    <property type="entry name" value="MFS"/>
    <property type="match status" value="1"/>
</dbReference>
<evidence type="ECO:0000256" key="6">
    <source>
        <dbReference type="SAM" id="Phobius"/>
    </source>
</evidence>
<dbReference type="PANTHER" id="PTHR42718:SF39">
    <property type="entry name" value="ACTINORHODIN TRANSPORTER-RELATED"/>
    <property type="match status" value="1"/>
</dbReference>
<comment type="subcellular location">
    <subcellularLocation>
        <location evidence="1">Cell membrane</location>
        <topology evidence="1">Multi-pass membrane protein</topology>
    </subcellularLocation>
</comment>
<feature type="transmembrane region" description="Helical" evidence="6">
    <location>
        <begin position="292"/>
        <end position="314"/>
    </location>
</feature>
<comment type="caution">
    <text evidence="8">The sequence shown here is derived from an EMBL/GenBank/DDBJ whole genome shotgun (WGS) entry which is preliminary data.</text>
</comment>
<keyword evidence="5" id="KW-0046">Antibiotic resistance</keyword>
<feature type="transmembrane region" description="Helical" evidence="6">
    <location>
        <begin position="386"/>
        <end position="412"/>
    </location>
</feature>
<dbReference type="Pfam" id="PF07690">
    <property type="entry name" value="MFS_1"/>
    <property type="match status" value="1"/>
</dbReference>
<feature type="transmembrane region" description="Helical" evidence="6">
    <location>
        <begin position="221"/>
        <end position="241"/>
    </location>
</feature>
<evidence type="ECO:0000256" key="3">
    <source>
        <dbReference type="ARBA" id="ARBA00022989"/>
    </source>
</evidence>
<dbReference type="RefSeq" id="WP_344467683.1">
    <property type="nucleotide sequence ID" value="NZ_BAAANT010000029.1"/>
</dbReference>
<accession>A0ABN2ZYU1</accession>
<dbReference type="Gene3D" id="1.20.1720.10">
    <property type="entry name" value="Multidrug resistance protein D"/>
    <property type="match status" value="1"/>
</dbReference>
<evidence type="ECO:0000256" key="5">
    <source>
        <dbReference type="ARBA" id="ARBA00023251"/>
    </source>
</evidence>
<protein>
    <recommendedName>
        <fullName evidence="7">Major facilitator superfamily (MFS) profile domain-containing protein</fullName>
    </recommendedName>
</protein>
<evidence type="ECO:0000259" key="7">
    <source>
        <dbReference type="PROSITE" id="PS50850"/>
    </source>
</evidence>
<dbReference type="Gene3D" id="1.20.1250.20">
    <property type="entry name" value="MFS general substrate transporter like domains"/>
    <property type="match status" value="1"/>
</dbReference>
<organism evidence="8 9">
    <name type="scientific">Kitasatospora kazusensis</name>
    <dbReference type="NCBI Taxonomy" id="407974"/>
    <lineage>
        <taxon>Bacteria</taxon>
        <taxon>Bacillati</taxon>
        <taxon>Actinomycetota</taxon>
        <taxon>Actinomycetes</taxon>
        <taxon>Kitasatosporales</taxon>
        <taxon>Streptomycetaceae</taxon>
        <taxon>Kitasatospora</taxon>
    </lineage>
</organism>
<reference evidence="8 9" key="1">
    <citation type="journal article" date="2019" name="Int. J. Syst. Evol. Microbiol.">
        <title>The Global Catalogue of Microorganisms (GCM) 10K type strain sequencing project: providing services to taxonomists for standard genome sequencing and annotation.</title>
        <authorList>
            <consortium name="The Broad Institute Genomics Platform"/>
            <consortium name="The Broad Institute Genome Sequencing Center for Infectious Disease"/>
            <person name="Wu L."/>
            <person name="Ma J."/>
        </authorList>
    </citation>
    <scope>NUCLEOTIDE SEQUENCE [LARGE SCALE GENOMIC DNA]</scope>
    <source>
        <strain evidence="8 9">JCM 14560</strain>
    </source>
</reference>
<feature type="transmembrane region" description="Helical" evidence="6">
    <location>
        <begin position="145"/>
        <end position="167"/>
    </location>
</feature>
<evidence type="ECO:0000256" key="4">
    <source>
        <dbReference type="ARBA" id="ARBA00023136"/>
    </source>
</evidence>
<keyword evidence="4 6" id="KW-0472">Membrane</keyword>
<feature type="transmembrane region" description="Helical" evidence="6">
    <location>
        <begin position="363"/>
        <end position="380"/>
    </location>
</feature>
<keyword evidence="2 6" id="KW-0812">Transmembrane</keyword>
<gene>
    <name evidence="8" type="ORF">GCM10009760_44660</name>
</gene>
<feature type="transmembrane region" description="Helical" evidence="6">
    <location>
        <begin position="326"/>
        <end position="351"/>
    </location>
</feature>
<evidence type="ECO:0000313" key="8">
    <source>
        <dbReference type="EMBL" id="GAA2150354.1"/>
    </source>
</evidence>
<dbReference type="InterPro" id="IPR011701">
    <property type="entry name" value="MFS"/>
</dbReference>
<dbReference type="PANTHER" id="PTHR42718">
    <property type="entry name" value="MAJOR FACILITATOR SUPERFAMILY MULTIDRUG TRANSPORTER MFSC"/>
    <property type="match status" value="1"/>
</dbReference>
<feature type="transmembrane region" description="Helical" evidence="6">
    <location>
        <begin position="179"/>
        <end position="200"/>
    </location>
</feature>
<name>A0ABN2ZYU1_9ACTN</name>
<evidence type="ECO:0000256" key="2">
    <source>
        <dbReference type="ARBA" id="ARBA00022692"/>
    </source>
</evidence>
<dbReference type="EMBL" id="BAAANT010000029">
    <property type="protein sequence ID" value="GAA2150354.1"/>
    <property type="molecule type" value="Genomic_DNA"/>
</dbReference>
<proteinExistence type="predicted"/>
<feature type="transmembrane region" description="Helical" evidence="6">
    <location>
        <begin position="433"/>
        <end position="450"/>
    </location>
</feature>
<evidence type="ECO:0000313" key="9">
    <source>
        <dbReference type="Proteomes" id="UP001422759"/>
    </source>
</evidence>
<feature type="domain" description="Major facilitator superfamily (MFS) profile" evidence="7">
    <location>
        <begin position="21"/>
        <end position="486"/>
    </location>
</feature>
<feature type="transmembrane region" description="Helical" evidence="6">
    <location>
        <begin position="57"/>
        <end position="75"/>
    </location>
</feature>
<dbReference type="CDD" id="cd17321">
    <property type="entry name" value="MFS_MMR_MDR_like"/>
    <property type="match status" value="1"/>
</dbReference>